<dbReference type="GO" id="GO:0004721">
    <property type="term" value="F:phosphoprotein phosphatase activity"/>
    <property type="evidence" value="ECO:0007669"/>
    <property type="project" value="TreeGrafter"/>
</dbReference>
<dbReference type="InterPro" id="IPR036890">
    <property type="entry name" value="HATPase_C_sf"/>
</dbReference>
<comment type="caution">
    <text evidence="21">The sequence shown here is derived from an EMBL/GenBank/DDBJ whole genome shotgun (WGS) entry which is preliminary data.</text>
</comment>
<protein>
    <recommendedName>
        <fullName evidence="4">Phosphate regulon sensor protein PhoR</fullName>
        <ecNumber evidence="3">2.7.13.3</ecNumber>
    </recommendedName>
</protein>
<keyword evidence="13" id="KW-0067">ATP-binding</keyword>
<dbReference type="PROSITE" id="PS50109">
    <property type="entry name" value="HIS_KIN"/>
    <property type="match status" value="1"/>
</dbReference>
<dbReference type="SUPFAM" id="SSF55874">
    <property type="entry name" value="ATPase domain of HSP90 chaperone/DNA topoisomerase II/histidine kinase"/>
    <property type="match status" value="1"/>
</dbReference>
<dbReference type="Gene3D" id="3.30.565.10">
    <property type="entry name" value="Histidine kinase-like ATPase, C-terminal domain"/>
    <property type="match status" value="1"/>
</dbReference>
<keyword evidence="12 21" id="KW-0418">Kinase</keyword>
<dbReference type="CDD" id="cd00082">
    <property type="entry name" value="HisKA"/>
    <property type="match status" value="1"/>
</dbReference>
<dbReference type="GO" id="GO:0005886">
    <property type="term" value="C:plasma membrane"/>
    <property type="evidence" value="ECO:0007669"/>
    <property type="project" value="UniProtKB-SubCell"/>
</dbReference>
<comment type="catalytic activity">
    <reaction evidence="1">
        <text>ATP + protein L-histidine = ADP + protein N-phospho-L-histidine.</text>
        <dbReference type="EC" id="2.7.13.3"/>
    </reaction>
</comment>
<dbReference type="PANTHER" id="PTHR45453">
    <property type="entry name" value="PHOSPHATE REGULON SENSOR PROTEIN PHOR"/>
    <property type="match status" value="1"/>
</dbReference>
<dbReference type="Gene3D" id="3.30.450.20">
    <property type="entry name" value="PAS domain"/>
    <property type="match status" value="1"/>
</dbReference>
<evidence type="ECO:0000256" key="8">
    <source>
        <dbReference type="ARBA" id="ARBA00022592"/>
    </source>
</evidence>
<reference evidence="21" key="1">
    <citation type="submission" date="2020-12" db="EMBL/GenBank/DDBJ databases">
        <title>The genome sequence of Inhella sp. 1Y17.</title>
        <authorList>
            <person name="Liu Y."/>
        </authorList>
    </citation>
    <scope>NUCLEOTIDE SEQUENCE</scope>
    <source>
        <strain evidence="21">1Y17</strain>
    </source>
</reference>
<keyword evidence="11" id="KW-0547">Nucleotide-binding</keyword>
<dbReference type="InterPro" id="IPR003594">
    <property type="entry name" value="HATPase_dom"/>
</dbReference>
<dbReference type="InterPro" id="IPR036097">
    <property type="entry name" value="HisK_dim/P_sf"/>
</dbReference>
<dbReference type="InterPro" id="IPR004358">
    <property type="entry name" value="Sig_transdc_His_kin-like_C"/>
</dbReference>
<dbReference type="PROSITE" id="PS50112">
    <property type="entry name" value="PAS"/>
    <property type="match status" value="1"/>
</dbReference>
<feature type="domain" description="Histidine kinase" evidence="19">
    <location>
        <begin position="213"/>
        <end position="430"/>
    </location>
</feature>
<evidence type="ECO:0000313" key="21">
    <source>
        <dbReference type="EMBL" id="MBH9576331.1"/>
    </source>
</evidence>
<name>A0A931NFQ1_9BURK</name>
<dbReference type="SUPFAM" id="SSF47384">
    <property type="entry name" value="Homodimeric domain of signal transducing histidine kinase"/>
    <property type="match status" value="1"/>
</dbReference>
<dbReference type="GO" id="GO:0000155">
    <property type="term" value="F:phosphorelay sensor kinase activity"/>
    <property type="evidence" value="ECO:0007669"/>
    <property type="project" value="InterPro"/>
</dbReference>
<evidence type="ECO:0000256" key="16">
    <source>
        <dbReference type="ARBA" id="ARBA00023136"/>
    </source>
</evidence>
<dbReference type="FunFam" id="1.10.287.130:FF:000001">
    <property type="entry name" value="Two-component sensor histidine kinase"/>
    <property type="match status" value="1"/>
</dbReference>
<dbReference type="InterPro" id="IPR000014">
    <property type="entry name" value="PAS"/>
</dbReference>
<keyword evidence="15" id="KW-0902">Two-component regulatory system</keyword>
<dbReference type="PRINTS" id="PR00344">
    <property type="entry name" value="BCTRLSENSOR"/>
</dbReference>
<dbReference type="GO" id="GO:0006355">
    <property type="term" value="P:regulation of DNA-templated transcription"/>
    <property type="evidence" value="ECO:0007669"/>
    <property type="project" value="InterPro"/>
</dbReference>
<evidence type="ECO:0000256" key="5">
    <source>
        <dbReference type="ARBA" id="ARBA00022448"/>
    </source>
</evidence>
<dbReference type="Pfam" id="PF02518">
    <property type="entry name" value="HATPase_c"/>
    <property type="match status" value="1"/>
</dbReference>
<dbReference type="InterPro" id="IPR003661">
    <property type="entry name" value="HisK_dim/P_dom"/>
</dbReference>
<evidence type="ECO:0000256" key="1">
    <source>
        <dbReference type="ARBA" id="ARBA00000085"/>
    </source>
</evidence>
<dbReference type="Pfam" id="PF00989">
    <property type="entry name" value="PAS"/>
    <property type="match status" value="1"/>
</dbReference>
<evidence type="ECO:0000256" key="4">
    <source>
        <dbReference type="ARBA" id="ARBA00019665"/>
    </source>
</evidence>
<evidence type="ECO:0000256" key="15">
    <source>
        <dbReference type="ARBA" id="ARBA00023012"/>
    </source>
</evidence>
<dbReference type="Gene3D" id="1.10.287.130">
    <property type="match status" value="1"/>
</dbReference>
<evidence type="ECO:0000256" key="12">
    <source>
        <dbReference type="ARBA" id="ARBA00022777"/>
    </source>
</evidence>
<dbReference type="InterPro" id="IPR005467">
    <property type="entry name" value="His_kinase_dom"/>
</dbReference>
<dbReference type="CDD" id="cd00130">
    <property type="entry name" value="PAS"/>
    <property type="match status" value="1"/>
</dbReference>
<dbReference type="InterPro" id="IPR014310">
    <property type="entry name" value="Sig_transdc_His_kinase_PhoR"/>
</dbReference>
<dbReference type="GO" id="GO:0005524">
    <property type="term" value="F:ATP binding"/>
    <property type="evidence" value="ECO:0007669"/>
    <property type="project" value="UniProtKB-KW"/>
</dbReference>
<sequence length="434" mass="48100">MRGLQAGLALLILALAVLLPLQLPGVADSAWLSTSLAAAITALGWGLLGTWRVRALLAWLRQPRERAAPVLGGAFAELIYRIERLLDGARRDSERERLRLQNFLSAIEASPNGVLLLDANEQIVWLNSQAADHFGLHPERDLMQRITNLVRHPDFVRYLQSNQYQQMLTVPLHDGRSLALTLRHYGEGARLLLSQDVSERERTEAMRRDFVANVSHEIRTPLAALTGFVETMATLPLQEGERARVLELMRQQSQRMQSLVDDLLTLARLEGSPRPPADAWWSLDDLLDLVQAEAQGLSAGRHEFVWPQARTGLALAGVDSEVHSALTNLLSNAVRYTPPQGRISLSLERLEDGGLQLSVQDNGPGIAAEHLPRLTERFYRVDGSRSRATGGTGLGLSIVKHICQRHGGQLRIESEVGRGSRFSLCWPANRVRSA</sequence>
<evidence type="ECO:0000256" key="10">
    <source>
        <dbReference type="ARBA" id="ARBA00022692"/>
    </source>
</evidence>
<evidence type="ECO:0000256" key="17">
    <source>
        <dbReference type="ARBA" id="ARBA00025207"/>
    </source>
</evidence>
<keyword evidence="8" id="KW-0592">Phosphate transport</keyword>
<evidence type="ECO:0000259" key="20">
    <source>
        <dbReference type="PROSITE" id="PS50112"/>
    </source>
</evidence>
<evidence type="ECO:0000256" key="11">
    <source>
        <dbReference type="ARBA" id="ARBA00022741"/>
    </source>
</evidence>
<keyword evidence="9" id="KW-0808">Transferase</keyword>
<gene>
    <name evidence="21" type="primary">phoR</name>
    <name evidence="21" type="ORF">I7X39_05355</name>
</gene>
<feature type="transmembrane region" description="Helical" evidence="18">
    <location>
        <begin position="30"/>
        <end position="51"/>
    </location>
</feature>
<evidence type="ECO:0000256" key="9">
    <source>
        <dbReference type="ARBA" id="ARBA00022679"/>
    </source>
</evidence>
<keyword evidence="6" id="KW-1003">Cell membrane</keyword>
<dbReference type="RefSeq" id="WP_198109954.1">
    <property type="nucleotide sequence ID" value="NZ_JAEDAK010000003.1"/>
</dbReference>
<dbReference type="InterPro" id="IPR050351">
    <property type="entry name" value="BphY/WalK/GraS-like"/>
</dbReference>
<evidence type="ECO:0000256" key="14">
    <source>
        <dbReference type="ARBA" id="ARBA00022989"/>
    </source>
</evidence>
<evidence type="ECO:0000256" key="3">
    <source>
        <dbReference type="ARBA" id="ARBA00012438"/>
    </source>
</evidence>
<dbReference type="Pfam" id="PF00512">
    <property type="entry name" value="HisKA"/>
    <property type="match status" value="1"/>
</dbReference>
<dbReference type="SMART" id="SM00388">
    <property type="entry name" value="HisKA"/>
    <property type="match status" value="1"/>
</dbReference>
<evidence type="ECO:0000256" key="2">
    <source>
        <dbReference type="ARBA" id="ARBA00004429"/>
    </source>
</evidence>
<evidence type="ECO:0000313" key="22">
    <source>
        <dbReference type="Proteomes" id="UP000613266"/>
    </source>
</evidence>
<dbReference type="GO" id="GO:0016036">
    <property type="term" value="P:cellular response to phosphate starvation"/>
    <property type="evidence" value="ECO:0007669"/>
    <property type="project" value="TreeGrafter"/>
</dbReference>
<proteinExistence type="predicted"/>
<accession>A0A931NFQ1</accession>
<evidence type="ECO:0000256" key="6">
    <source>
        <dbReference type="ARBA" id="ARBA00022475"/>
    </source>
</evidence>
<dbReference type="GO" id="GO:0006817">
    <property type="term" value="P:phosphate ion transport"/>
    <property type="evidence" value="ECO:0007669"/>
    <property type="project" value="UniProtKB-KW"/>
</dbReference>
<evidence type="ECO:0000259" key="19">
    <source>
        <dbReference type="PROSITE" id="PS50109"/>
    </source>
</evidence>
<keyword evidence="22" id="KW-1185">Reference proteome</keyword>
<dbReference type="PANTHER" id="PTHR45453:SF1">
    <property type="entry name" value="PHOSPHATE REGULON SENSOR PROTEIN PHOR"/>
    <property type="match status" value="1"/>
</dbReference>
<dbReference type="InterPro" id="IPR035965">
    <property type="entry name" value="PAS-like_dom_sf"/>
</dbReference>
<dbReference type="EC" id="2.7.13.3" evidence="3"/>
<comment type="subcellular location">
    <subcellularLocation>
        <location evidence="2">Cell inner membrane</location>
        <topology evidence="2">Multi-pass membrane protein</topology>
    </subcellularLocation>
</comment>
<keyword evidence="10 18" id="KW-0812">Transmembrane</keyword>
<evidence type="ECO:0000256" key="13">
    <source>
        <dbReference type="ARBA" id="ARBA00022840"/>
    </source>
</evidence>
<keyword evidence="16 18" id="KW-0472">Membrane</keyword>
<evidence type="ECO:0000256" key="7">
    <source>
        <dbReference type="ARBA" id="ARBA00022553"/>
    </source>
</evidence>
<comment type="function">
    <text evidence="17">Member of the two-component regulatory system PhoR/PhoB involved in the phosphate regulon genes expression. PhoR may function as a membrane-associated protein kinase that phosphorylates PhoB in response to environmental signals.</text>
</comment>
<dbReference type="AlphaFoldDB" id="A0A931NFQ1"/>
<dbReference type="SUPFAM" id="SSF55785">
    <property type="entry name" value="PYP-like sensor domain (PAS domain)"/>
    <property type="match status" value="1"/>
</dbReference>
<evidence type="ECO:0000256" key="18">
    <source>
        <dbReference type="SAM" id="Phobius"/>
    </source>
</evidence>
<dbReference type="EMBL" id="JAEDAK010000003">
    <property type="protein sequence ID" value="MBH9576331.1"/>
    <property type="molecule type" value="Genomic_DNA"/>
</dbReference>
<dbReference type="FunFam" id="3.30.565.10:FF:000006">
    <property type="entry name" value="Sensor histidine kinase WalK"/>
    <property type="match status" value="1"/>
</dbReference>
<organism evidence="21 22">
    <name type="scientific">Inhella proteolytica</name>
    <dbReference type="NCBI Taxonomy" id="2795029"/>
    <lineage>
        <taxon>Bacteria</taxon>
        <taxon>Pseudomonadati</taxon>
        <taxon>Pseudomonadota</taxon>
        <taxon>Betaproteobacteria</taxon>
        <taxon>Burkholderiales</taxon>
        <taxon>Sphaerotilaceae</taxon>
        <taxon>Inhella</taxon>
    </lineage>
</organism>
<keyword evidence="14 18" id="KW-1133">Transmembrane helix</keyword>
<keyword evidence="7" id="KW-0597">Phosphoprotein</keyword>
<dbReference type="NCBIfam" id="TIGR02966">
    <property type="entry name" value="phoR_proteo"/>
    <property type="match status" value="1"/>
</dbReference>
<dbReference type="Proteomes" id="UP000613266">
    <property type="component" value="Unassembled WGS sequence"/>
</dbReference>
<dbReference type="InterPro" id="IPR013767">
    <property type="entry name" value="PAS_fold"/>
</dbReference>
<dbReference type="SMART" id="SM00387">
    <property type="entry name" value="HATPase_c"/>
    <property type="match status" value="1"/>
</dbReference>
<feature type="domain" description="PAS" evidence="20">
    <location>
        <begin position="99"/>
        <end position="171"/>
    </location>
</feature>
<dbReference type="SMART" id="SM00091">
    <property type="entry name" value="PAS"/>
    <property type="match status" value="1"/>
</dbReference>
<keyword evidence="5" id="KW-0813">Transport</keyword>